<proteinExistence type="predicted"/>
<sequence length="237" mass="26104">MGRDKSVSYLSGSLTSLFFTLFLLQTCIGNKQEACVPSSCGKISNISYPFRLTHDPPNCGKPSYELACENITVLNLYSGRYYVESINYNKFTIRLVDPGIQQKNCSSIPRYYLYQANFSDSSFGSGSAASAYDGLYDYVIYLNCRNRVSDDPGYADTASCINWNSNGHIYAIAGDLPAHKLKVDCRVMMVAASSLQGPDIIVEVRNAAHTEQTGKKSNATRIVIRLSGLTANVVRHV</sequence>
<evidence type="ECO:0000313" key="2">
    <source>
        <dbReference type="Proteomes" id="UP000828941"/>
    </source>
</evidence>
<gene>
    <name evidence="1" type="ORF">L6164_037508</name>
</gene>
<dbReference type="EMBL" id="CM039439">
    <property type="protein sequence ID" value="KAI4297624.1"/>
    <property type="molecule type" value="Genomic_DNA"/>
</dbReference>
<keyword evidence="2" id="KW-1185">Reference proteome</keyword>
<name>A0ACB9KKA8_BAUVA</name>
<organism evidence="1 2">
    <name type="scientific">Bauhinia variegata</name>
    <name type="common">Purple orchid tree</name>
    <name type="synonym">Phanera variegata</name>
    <dbReference type="NCBI Taxonomy" id="167791"/>
    <lineage>
        <taxon>Eukaryota</taxon>
        <taxon>Viridiplantae</taxon>
        <taxon>Streptophyta</taxon>
        <taxon>Embryophyta</taxon>
        <taxon>Tracheophyta</taxon>
        <taxon>Spermatophyta</taxon>
        <taxon>Magnoliopsida</taxon>
        <taxon>eudicotyledons</taxon>
        <taxon>Gunneridae</taxon>
        <taxon>Pentapetalae</taxon>
        <taxon>rosids</taxon>
        <taxon>fabids</taxon>
        <taxon>Fabales</taxon>
        <taxon>Fabaceae</taxon>
        <taxon>Cercidoideae</taxon>
        <taxon>Cercideae</taxon>
        <taxon>Bauhiniinae</taxon>
        <taxon>Bauhinia</taxon>
    </lineage>
</organism>
<reference evidence="1 2" key="1">
    <citation type="journal article" date="2022" name="DNA Res.">
        <title>Chromosomal-level genome assembly of the orchid tree Bauhinia variegata (Leguminosae; Cercidoideae) supports the allotetraploid origin hypothesis of Bauhinia.</title>
        <authorList>
            <person name="Zhong Y."/>
            <person name="Chen Y."/>
            <person name="Zheng D."/>
            <person name="Pang J."/>
            <person name="Liu Y."/>
            <person name="Luo S."/>
            <person name="Meng S."/>
            <person name="Qian L."/>
            <person name="Wei D."/>
            <person name="Dai S."/>
            <person name="Zhou R."/>
        </authorList>
    </citation>
    <scope>NUCLEOTIDE SEQUENCE [LARGE SCALE GENOMIC DNA]</scope>
    <source>
        <strain evidence="1">BV-YZ2020</strain>
    </source>
</reference>
<accession>A0ACB9KKA8</accession>
<comment type="caution">
    <text evidence="1">The sequence shown here is derived from an EMBL/GenBank/DDBJ whole genome shotgun (WGS) entry which is preliminary data.</text>
</comment>
<protein>
    <submittedName>
        <fullName evidence="1">Uncharacterized protein</fullName>
    </submittedName>
</protein>
<dbReference type="Proteomes" id="UP000828941">
    <property type="component" value="Chromosome 14"/>
</dbReference>
<evidence type="ECO:0000313" key="1">
    <source>
        <dbReference type="EMBL" id="KAI4297624.1"/>
    </source>
</evidence>